<evidence type="ECO:0000313" key="1">
    <source>
        <dbReference type="EMBL" id="NEW04650.1"/>
    </source>
</evidence>
<reference evidence="1" key="1">
    <citation type="submission" date="2020-02" db="EMBL/GenBank/DDBJ databases">
        <authorList>
            <person name="Shen X.-R."/>
            <person name="Zhang Y.-X."/>
        </authorList>
    </citation>
    <scope>NUCLEOTIDE SEQUENCE</scope>
    <source>
        <strain evidence="1">SYP-B3998</strain>
    </source>
</reference>
<dbReference type="EMBL" id="JAAIKC010000001">
    <property type="protein sequence ID" value="NEW04650.1"/>
    <property type="molecule type" value="Genomic_DNA"/>
</dbReference>
<sequence length="379" mass="43822">MEVNSYTLWIEAENWAEGEWDEFDSNTDVIVHFPDASKWIASFFTYKNINTLVEKNIISGECLHGRYYWSSDLILIQKCSRNLIEEVVNYLKEFKRRAADVQIQALKSFREAHSSLSHAPTSLLQGLEAYEEYKLAKSNFKKISDKIITELQSISEDRSKDIVFKSVLEIYYLKGVTCVENNPAIIERAKIRHLLGEPPGSNSVTIGDEVIWEALLDTVQEDLIIITNDKSFKNNIIVLKDEFNEITGRNLFMVEKLSEAIKMFGGLPSKSLEDYENKVKLMTYAEVKEKVKQKGYNYFPGDIHIIIFSIGPDKIVNMSEETLKQLLNDMKSDEIRNIRDSENVELKEAILRLEIYDLEQNSVTDSYVRRIRKEAMTLI</sequence>
<gene>
    <name evidence="1" type="ORF">GK047_01250</name>
</gene>
<name>A0A6G3ZRH2_9BACL</name>
<dbReference type="RefSeq" id="WP_163940335.1">
    <property type="nucleotide sequence ID" value="NZ_JAAIKC010000001.1"/>
</dbReference>
<dbReference type="AlphaFoldDB" id="A0A6G3ZRH2"/>
<protein>
    <submittedName>
        <fullName evidence="1">DUF4935 domain-containing protein</fullName>
    </submittedName>
</protein>
<organism evidence="1">
    <name type="scientific">Paenibacillus sp. SYP-B3998</name>
    <dbReference type="NCBI Taxonomy" id="2678564"/>
    <lineage>
        <taxon>Bacteria</taxon>
        <taxon>Bacillati</taxon>
        <taxon>Bacillota</taxon>
        <taxon>Bacilli</taxon>
        <taxon>Bacillales</taxon>
        <taxon>Paenibacillaceae</taxon>
        <taxon>Paenibacillus</taxon>
    </lineage>
</organism>
<comment type="caution">
    <text evidence="1">The sequence shown here is derived from an EMBL/GenBank/DDBJ whole genome shotgun (WGS) entry which is preliminary data.</text>
</comment>
<accession>A0A6G3ZRH2</accession>
<proteinExistence type="predicted"/>